<gene>
    <name evidence="1" type="ORF">M1B34_14905</name>
</gene>
<evidence type="ECO:0000313" key="1">
    <source>
        <dbReference type="EMBL" id="MCK9798964.1"/>
    </source>
</evidence>
<reference evidence="1 2" key="2">
    <citation type="journal article" date="2023" name="Plant Pathol.">
        <title>Dismantling and reorganizing Pseudomonas marginalis sensu#lato.</title>
        <authorList>
            <person name="Sawada H."/>
            <person name="Fujikawa T."/>
            <person name="Satou M."/>
        </authorList>
    </citation>
    <scope>NUCLEOTIDE SEQUENCE [LARGE SCALE GENOMIC DNA]</scope>
    <source>
        <strain evidence="1 2">MAFF 302030</strain>
    </source>
</reference>
<dbReference type="EMBL" id="JALQCW010000033">
    <property type="protein sequence ID" value="MCK9798964.1"/>
    <property type="molecule type" value="Genomic_DNA"/>
</dbReference>
<accession>A0A9X1YW00</accession>
<organism evidence="1 2">
    <name type="scientific">Pseudomonas morbosilactucae</name>
    <dbReference type="NCBI Taxonomy" id="2938197"/>
    <lineage>
        <taxon>Bacteria</taxon>
        <taxon>Pseudomonadati</taxon>
        <taxon>Pseudomonadota</taxon>
        <taxon>Gammaproteobacteria</taxon>
        <taxon>Pseudomonadales</taxon>
        <taxon>Pseudomonadaceae</taxon>
        <taxon>Pseudomonas</taxon>
    </lineage>
</organism>
<sequence length="346" mass="39103">MKKLPIDYKVIALRRHRYALCKIVRAAPATKSKRQSKTVVHHAPSIFCAFNEPRDRLIKFIEAIRLSVRSGCRSILIDFSKTQKLMASGTILFFAEIDRLLDLFPRLNVRSTIPLNKKASLVLQQIGFYTRIGKKVPIASCELADVINWRVAKGQNVTGEKYDVILGKYDGAITPALQQELYAGLTEAMTNAHHHAYIARRADGIASSKAYKPWWMFSQEKDGMLSVVFCDLGVGIPGSLPYSDDDGWRKWYLVLSRFGMHKLGDARLIKGAIRHSKTRTRKHNRGKGLTQIVETVLASKGSVAILQSNRGWYQIKDEKETYGDFKLSTNGTIIYWQMPLNGEARS</sequence>
<protein>
    <recommendedName>
        <fullName evidence="3">ATP-binding protein</fullName>
    </recommendedName>
</protein>
<evidence type="ECO:0000313" key="2">
    <source>
        <dbReference type="Proteomes" id="UP001155059"/>
    </source>
</evidence>
<dbReference type="AlphaFoldDB" id="A0A9X1YW00"/>
<name>A0A9X1YW00_9PSED</name>
<comment type="caution">
    <text evidence="1">The sequence shown here is derived from an EMBL/GenBank/DDBJ whole genome shotgun (WGS) entry which is preliminary data.</text>
</comment>
<dbReference type="RefSeq" id="WP_268265524.1">
    <property type="nucleotide sequence ID" value="NZ_JALQCW010000033.1"/>
</dbReference>
<dbReference type="Proteomes" id="UP001155059">
    <property type="component" value="Unassembled WGS sequence"/>
</dbReference>
<evidence type="ECO:0008006" key="3">
    <source>
        <dbReference type="Google" id="ProtNLM"/>
    </source>
</evidence>
<reference evidence="1 2" key="1">
    <citation type="journal article" date="2022" name="Int. J. Syst. Evol. Microbiol.">
        <title>Pseudomonas aegrilactucae sp. nov. and Pseudomonas morbosilactucae sp. nov., pathogens causing bacterial rot of lettuce in Japan.</title>
        <authorList>
            <person name="Sawada H."/>
            <person name="Fujikawa T."/>
            <person name="Satou M."/>
        </authorList>
    </citation>
    <scope>NUCLEOTIDE SEQUENCE [LARGE SCALE GENOMIC DNA]</scope>
    <source>
        <strain evidence="1 2">MAFF 302030</strain>
    </source>
</reference>
<proteinExistence type="predicted"/>